<dbReference type="Pfam" id="PF18541">
    <property type="entry name" value="RuvC_III"/>
    <property type="match status" value="2"/>
</dbReference>
<name>A0ABU1YC53_9FLAO</name>
<keyword evidence="6" id="KW-0460">Magnesium</keyword>
<dbReference type="HAMAP" id="MF_01480">
    <property type="entry name" value="Cas9"/>
    <property type="match status" value="1"/>
</dbReference>
<dbReference type="InterPro" id="IPR033114">
    <property type="entry name" value="HNH_CAS9"/>
</dbReference>
<evidence type="ECO:0000259" key="13">
    <source>
        <dbReference type="PROSITE" id="PS51749"/>
    </source>
</evidence>
<evidence type="ECO:0000256" key="5">
    <source>
        <dbReference type="ARBA" id="ARBA00022801"/>
    </source>
</evidence>
<keyword evidence="9 12" id="KW-0238">DNA-binding</keyword>
<dbReference type="EMBL" id="JAVDWQ010000016">
    <property type="protein sequence ID" value="MDR7211820.1"/>
    <property type="molecule type" value="Genomic_DNA"/>
</dbReference>
<comment type="domain">
    <text evidence="12">Has 2 endonuclease domains. The discontinuous RuvC-like domain cleaves the target DNA noncomplementary to crRNA while the HNH nuclease domain cleaves the target DNA complementary to crRNA.</text>
</comment>
<evidence type="ECO:0000313" key="14">
    <source>
        <dbReference type="EMBL" id="MDR7211820.1"/>
    </source>
</evidence>
<comment type="function">
    <text evidence="12">CRISPR (clustered regularly interspaced short palindromic repeat) is an adaptive immune system that provides protection against mobile genetic elements (viruses, transposable elements and conjugative plasmids). CRISPR clusters contain spacers, sequences complementary to antecedent mobile elements, and target invading nucleic acids. CRISPR clusters are transcribed and processed into CRISPR RNA (crRNA). In type II CRISPR systems correct processing of pre-crRNA requires a trans-encoded small RNA (tracrRNA), endogenous ribonuclease 3 (rnc) and this protein. The tracrRNA serves as a guide for ribonuclease 3-aided processing of pre-crRNA. Subsequently Cas9/crRNA/tracrRNA endonucleolytically cleaves linear or circular dsDNA target complementary to the spacer; Cas9 is inactive in the absence of the 2 guide RNAs (gRNA). Cas9 recognizes the protospacer adjacent motif (PAM) in the CRISPR repeat sequences to help distinguish self versus nonself, as targets within the bacterial CRISPR locus do not have PAMs. PAM recognition is also required for catalytic activity.</text>
</comment>
<dbReference type="InterPro" id="IPR003615">
    <property type="entry name" value="HNH_nuc"/>
</dbReference>
<feature type="domain" description="HNH Cas9-type" evidence="13">
    <location>
        <begin position="678"/>
        <end position="841"/>
    </location>
</feature>
<dbReference type="InterPro" id="IPR041383">
    <property type="entry name" value="RuvC_III"/>
</dbReference>
<evidence type="ECO:0000256" key="1">
    <source>
        <dbReference type="ARBA" id="ARBA00001946"/>
    </source>
</evidence>
<dbReference type="RefSeq" id="WP_310283203.1">
    <property type="nucleotide sequence ID" value="NZ_JAVDWQ010000016.1"/>
</dbReference>
<gene>
    <name evidence="12" type="primary">cas9</name>
    <name evidence="14" type="ORF">J2W48_003777</name>
</gene>
<dbReference type="GO" id="GO:0016787">
    <property type="term" value="F:hydrolase activity"/>
    <property type="evidence" value="ECO:0007669"/>
    <property type="project" value="UniProtKB-KW"/>
</dbReference>
<evidence type="ECO:0000256" key="4">
    <source>
        <dbReference type="ARBA" id="ARBA00022759"/>
    </source>
</evidence>
<keyword evidence="2 12" id="KW-0540">Nuclease</keyword>
<keyword evidence="15" id="KW-1185">Reference proteome</keyword>
<protein>
    <recommendedName>
        <fullName evidence="12">CRISPR-associated endonuclease Cas9</fullName>
        <ecNumber evidence="12">3.1.-.-</ecNumber>
    </recommendedName>
</protein>
<comment type="caution">
    <text evidence="12">Lacks conserved residue(s) required for the propagation of feature annotation.</text>
</comment>
<evidence type="ECO:0000256" key="10">
    <source>
        <dbReference type="ARBA" id="ARBA00023211"/>
    </source>
</evidence>
<comment type="similarity">
    <text evidence="12">Belongs to the CRISPR-associated Cas9 family.</text>
</comment>
<comment type="cofactor">
    <cofactor evidence="1">
        <name>Mg(2+)</name>
        <dbReference type="ChEBI" id="CHEBI:18420"/>
    </cofactor>
</comment>
<keyword evidence="8 12" id="KW-0051">Antiviral defense</keyword>
<keyword evidence="5 12" id="KW-0378">Hydrolase</keyword>
<evidence type="ECO:0000256" key="11">
    <source>
        <dbReference type="ARBA" id="ARBA00046380"/>
    </source>
</evidence>
<keyword evidence="7 12" id="KW-0694">RNA-binding</keyword>
<evidence type="ECO:0000256" key="9">
    <source>
        <dbReference type="ARBA" id="ARBA00023125"/>
    </source>
</evidence>
<feature type="active site" description="Proton acceptor for HNH nuclease domain" evidence="12">
    <location>
        <position position="756"/>
    </location>
</feature>
<dbReference type="InterPro" id="IPR036397">
    <property type="entry name" value="RNaseH_sf"/>
</dbReference>
<dbReference type="NCBIfam" id="TIGR01865">
    <property type="entry name" value="cas_Csn1"/>
    <property type="match status" value="1"/>
</dbReference>
<evidence type="ECO:0000313" key="15">
    <source>
        <dbReference type="Proteomes" id="UP001269081"/>
    </source>
</evidence>
<dbReference type="EC" id="3.1.-.-" evidence="12"/>
<comment type="caution">
    <text evidence="14">The sequence shown here is derived from an EMBL/GenBank/DDBJ whole genome shotgun (WGS) entry which is preliminary data.</text>
</comment>
<dbReference type="Pfam" id="PF13395">
    <property type="entry name" value="HNH_4"/>
    <property type="match status" value="1"/>
</dbReference>
<evidence type="ECO:0000256" key="7">
    <source>
        <dbReference type="ARBA" id="ARBA00022884"/>
    </source>
</evidence>
<keyword evidence="3" id="KW-0479">Metal-binding</keyword>
<evidence type="ECO:0000256" key="2">
    <source>
        <dbReference type="ARBA" id="ARBA00022722"/>
    </source>
</evidence>
<feature type="active site" description="For RuvC-like nuclease domain" evidence="12">
    <location>
        <position position="8"/>
    </location>
</feature>
<organism evidence="14 15">
    <name type="scientific">Flavobacterium piscis</name>
    <dbReference type="NCBI Taxonomy" id="1114874"/>
    <lineage>
        <taxon>Bacteria</taxon>
        <taxon>Pseudomonadati</taxon>
        <taxon>Bacteroidota</taxon>
        <taxon>Flavobacteriia</taxon>
        <taxon>Flavobacteriales</taxon>
        <taxon>Flavobacteriaceae</taxon>
        <taxon>Flavobacterium</taxon>
    </lineage>
</organism>
<dbReference type="InterPro" id="IPR028629">
    <property type="entry name" value="Cas9"/>
</dbReference>
<evidence type="ECO:0000256" key="12">
    <source>
        <dbReference type="HAMAP-Rule" id="MF_01480"/>
    </source>
</evidence>
<sequence>MAKILGLDLGTNSIGWAIVDDEKKEIVDSGVRIFPEGVVAKTIGQGDREESKNAKRRNSRQLRKQFYRKRLRKIKLLRTLLYFDMCPLTNEELDVWSKWDKQKKKEGRMAPEIYLPQNHPYHLWLKQNPYELRDKALQKDLTLFEFGRVLYHLIQRRGFLSNRKGKDDGAIYKGKENIIGISQTQKELENSTLGKYLFEILPKEGEPYKLITDEEGNELRVRARYTLRNMYVAEFEAIWNRQESHLGLDKKNVFKNKNIFLNGDIEKNNRNKRKLEYLTKSKGIENVTINLLENNTENISSKKYLIKVASEISLKEFLAGIIEKDEDGNLKFKSQDSVLFWQRPLKSQKSLLSKCRFEPDLKDDNGKYLQKGKTPCHLSHPLYEEFRAYQFINNIEYGKKQRLEESQRLQVLDLINSKESNFNFSEIKKKLKLEYEKFNYSDDQKVPGNYSIKSLNSIFPESVLGKEYVNFVNKKEVIEYGFEKIWHCFHYFEDNDLLIKKLCVDFALEEKNVDKVSKINLKEGYSNVSLKAIKNILPYLKQGKRFSDAVILGGVRNAFGHKWEIYKNDHQELEKDIISILKDKNNKEGDAIEKIKEYLIENKYGFIKNDKRFKNLYHHSQEIEKVEKRDRIGEIENLRNPIVQQGVNEVKRLVNEMLRTYGTFDQIRVELGRDLKNNKTKRQELGYKIAENTKKNDEARQLLTEFGLKHSRENVQKVLLYKEMQERGTIAVCPYTNKTINISDVLGRENKIQIEHIIPRSISLDDSFANKTLCDAKFNGLKGERTPYDFYQLNKDFNLWGGAKTWEEIEHRVFKLLPYPKAKKFTSKTKFEKSDFIERQLNDTRYISKKTNEILSQVCDDVRVMPGGLTAELRKLWGLNNILQPTFTVDIPDLHIAENKHIPHYVVLNADNKPVVSQRIYNSKPELENNETTLFGNVDKGIFKSSVKYVNFQMETPELTNGEYWAKLKISEPKDVVRVFRDKPEASEDEIVLRGKVEKEKFKNEGLGLINASGKDNGTYWAKFSILKKKFEAPKKDDQPKKNGKQLLLFGEVKEGVFSSYIYQCETTELDGKYWLLIDVDFEKVDFERAVNEKPTVKDYQIIIEGTTNDDGIFVSEMDNQHQFEMKAGKGRYWVLFDIISEVKDFYDVKNEVPKLEERQTLVEGTVWVDKYTGEIKFDPKKNREDHRHHAIDALVIALTKERYFQELSKYNASVENKKRGNEYEKEQLDFPEPWNGFHTDATNAIQKILISHKQNKNILTEVRKKIVKDGKKYLSVGQAVRGELHEKTFYGKNALCLNKEIIQRVPISKLKYAPTKGQASYITDIVDESIQKIIIKTIVDRFKYILIKLNRIDFEDEEFKSINKKYNKTKVLEILNSFLEIEEKELVLKKTVKKSEQNLKQKEINKIKTSITKAVEEILQEESFFLPNEGKRYLRLKKNLIDLERNPVPIKKVRIKKVLSKSERVNNKIQQYVNPGNNHHVIIYANENNEIKEDITTFWEVVERKKTDGEIYRLPMPIEGESLPKSIINNFQENDMFIMGLNDELFRDNIDNHSFLSKYLYRVQKISKLNYSFRHHLASTVNNVSEEIHIQSIGNWINYNPIKVKVSASGKIEKE</sequence>
<evidence type="ECO:0000256" key="3">
    <source>
        <dbReference type="ARBA" id="ARBA00022723"/>
    </source>
</evidence>
<comment type="subunit">
    <text evidence="11 12">Monomer. Binds crRNA and tracrRNA.</text>
</comment>
<dbReference type="PROSITE" id="PS51749">
    <property type="entry name" value="HNH_CAS9"/>
    <property type="match status" value="1"/>
</dbReference>
<keyword evidence="4 12" id="KW-0255">Endonuclease</keyword>
<evidence type="ECO:0000256" key="8">
    <source>
        <dbReference type="ARBA" id="ARBA00023118"/>
    </source>
</evidence>
<reference evidence="14 15" key="1">
    <citation type="submission" date="2023-07" db="EMBL/GenBank/DDBJ databases">
        <title>Sorghum-associated microbial communities from plants grown in Nebraska, USA.</title>
        <authorList>
            <person name="Schachtman D."/>
        </authorList>
    </citation>
    <scope>NUCLEOTIDE SEQUENCE [LARGE SCALE GENOMIC DNA]</scope>
    <source>
        <strain evidence="14 15">4129</strain>
    </source>
</reference>
<dbReference type="GO" id="GO:0004519">
    <property type="term" value="F:endonuclease activity"/>
    <property type="evidence" value="ECO:0007669"/>
    <property type="project" value="UniProtKB-KW"/>
</dbReference>
<accession>A0ABU1YC53</accession>
<keyword evidence="10" id="KW-0464">Manganese</keyword>
<proteinExistence type="inferred from homology"/>
<dbReference type="Proteomes" id="UP001269081">
    <property type="component" value="Unassembled WGS sequence"/>
</dbReference>
<evidence type="ECO:0000256" key="6">
    <source>
        <dbReference type="ARBA" id="ARBA00022842"/>
    </source>
</evidence>
<dbReference type="Gene3D" id="3.30.420.10">
    <property type="entry name" value="Ribonuclease H-like superfamily/Ribonuclease H"/>
    <property type="match status" value="4"/>
</dbReference>